<dbReference type="Pfam" id="PF00892">
    <property type="entry name" value="EamA"/>
    <property type="match status" value="2"/>
</dbReference>
<dbReference type="Proteomes" id="UP000555756">
    <property type="component" value="Unassembled WGS sequence"/>
</dbReference>
<feature type="transmembrane region" description="Helical" evidence="6">
    <location>
        <begin position="266"/>
        <end position="286"/>
    </location>
</feature>
<comment type="subcellular location">
    <subcellularLocation>
        <location evidence="1">Membrane</location>
        <topology evidence="1">Multi-pass membrane protein</topology>
    </subcellularLocation>
</comment>
<dbReference type="AlphaFoldDB" id="A0A7W4JPS3"/>
<feature type="transmembrane region" description="Helical" evidence="6">
    <location>
        <begin position="46"/>
        <end position="64"/>
    </location>
</feature>
<feature type="transmembrane region" description="Helical" evidence="6">
    <location>
        <begin position="165"/>
        <end position="189"/>
    </location>
</feature>
<feature type="domain" description="EamA" evidence="7">
    <location>
        <begin position="170"/>
        <end position="309"/>
    </location>
</feature>
<feature type="transmembrane region" description="Helical" evidence="6">
    <location>
        <begin position="85"/>
        <end position="108"/>
    </location>
</feature>
<evidence type="ECO:0000256" key="3">
    <source>
        <dbReference type="ARBA" id="ARBA00022692"/>
    </source>
</evidence>
<feature type="transmembrane region" description="Helical" evidence="6">
    <location>
        <begin position="292"/>
        <end position="311"/>
    </location>
</feature>
<evidence type="ECO:0000256" key="2">
    <source>
        <dbReference type="ARBA" id="ARBA00009853"/>
    </source>
</evidence>
<dbReference type="InterPro" id="IPR000620">
    <property type="entry name" value="EamA_dom"/>
</dbReference>
<dbReference type="InterPro" id="IPR037185">
    <property type="entry name" value="EmrE-like"/>
</dbReference>
<evidence type="ECO:0000259" key="7">
    <source>
        <dbReference type="Pfam" id="PF00892"/>
    </source>
</evidence>
<proteinExistence type="inferred from homology"/>
<feature type="transmembrane region" description="Helical" evidence="6">
    <location>
        <begin position="141"/>
        <end position="159"/>
    </location>
</feature>
<gene>
    <name evidence="8" type="ORF">HLH34_01780</name>
</gene>
<organism evidence="8 9">
    <name type="scientific">Gluconacetobacter azotocaptans</name>
    <dbReference type="NCBI Taxonomy" id="142834"/>
    <lineage>
        <taxon>Bacteria</taxon>
        <taxon>Pseudomonadati</taxon>
        <taxon>Pseudomonadota</taxon>
        <taxon>Alphaproteobacteria</taxon>
        <taxon>Acetobacterales</taxon>
        <taxon>Acetobacteraceae</taxon>
        <taxon>Gluconacetobacter</taxon>
    </lineage>
</organism>
<dbReference type="GO" id="GO:0016020">
    <property type="term" value="C:membrane"/>
    <property type="evidence" value="ECO:0007669"/>
    <property type="project" value="UniProtKB-SubCell"/>
</dbReference>
<feature type="domain" description="EamA" evidence="7">
    <location>
        <begin position="16"/>
        <end position="157"/>
    </location>
</feature>
<evidence type="ECO:0000313" key="8">
    <source>
        <dbReference type="EMBL" id="MBB2188695.1"/>
    </source>
</evidence>
<keyword evidence="3 6" id="KW-0812">Transmembrane</keyword>
<keyword evidence="9" id="KW-1185">Reference proteome</keyword>
<feature type="transmembrane region" description="Helical" evidence="6">
    <location>
        <begin position="240"/>
        <end position="259"/>
    </location>
</feature>
<protein>
    <submittedName>
        <fullName evidence="8">DMT family transporter</fullName>
    </submittedName>
</protein>
<reference evidence="8 9" key="1">
    <citation type="submission" date="2020-04" db="EMBL/GenBank/DDBJ databases">
        <title>Description of novel Gluconacetobacter.</title>
        <authorList>
            <person name="Sombolestani A."/>
        </authorList>
    </citation>
    <scope>NUCLEOTIDE SEQUENCE [LARGE SCALE GENOMIC DNA]</scope>
    <source>
        <strain evidence="8 9">LMG 21311</strain>
    </source>
</reference>
<evidence type="ECO:0000256" key="5">
    <source>
        <dbReference type="ARBA" id="ARBA00023136"/>
    </source>
</evidence>
<keyword evidence="5 6" id="KW-0472">Membrane</keyword>
<feature type="transmembrane region" description="Helical" evidence="6">
    <location>
        <begin position="114"/>
        <end position="134"/>
    </location>
</feature>
<feature type="transmembrane region" description="Helical" evidence="6">
    <location>
        <begin position="15"/>
        <end position="34"/>
    </location>
</feature>
<dbReference type="SUPFAM" id="SSF103481">
    <property type="entry name" value="Multidrug resistance efflux transporter EmrE"/>
    <property type="match status" value="2"/>
</dbReference>
<evidence type="ECO:0000313" key="9">
    <source>
        <dbReference type="Proteomes" id="UP000555756"/>
    </source>
</evidence>
<dbReference type="RefSeq" id="WP_183117858.1">
    <property type="nucleotide sequence ID" value="NZ_JABEQF010000001.1"/>
</dbReference>
<name>A0A7W4JPS3_9PROT</name>
<comment type="similarity">
    <text evidence="2">Belongs to the drug/metabolite transporter (DMT) superfamily. 10 TMS drug/metabolite exporter (DME) (TC 2.A.7.3) family.</text>
</comment>
<dbReference type="EMBL" id="JABEQF010000001">
    <property type="protein sequence ID" value="MBB2188695.1"/>
    <property type="molecule type" value="Genomic_DNA"/>
</dbReference>
<dbReference type="PANTHER" id="PTHR22911">
    <property type="entry name" value="ACYL-MALONYL CONDENSING ENZYME-RELATED"/>
    <property type="match status" value="1"/>
</dbReference>
<keyword evidence="4 6" id="KW-1133">Transmembrane helix</keyword>
<evidence type="ECO:0000256" key="6">
    <source>
        <dbReference type="SAM" id="Phobius"/>
    </source>
</evidence>
<feature type="transmembrane region" description="Helical" evidence="6">
    <location>
        <begin position="201"/>
        <end position="220"/>
    </location>
</feature>
<accession>A0A7W4JPS3</accession>
<evidence type="ECO:0000256" key="1">
    <source>
        <dbReference type="ARBA" id="ARBA00004141"/>
    </source>
</evidence>
<dbReference type="PANTHER" id="PTHR22911:SF6">
    <property type="entry name" value="SOLUTE CARRIER FAMILY 35 MEMBER G1"/>
    <property type="match status" value="1"/>
</dbReference>
<dbReference type="Gene3D" id="1.10.3730.20">
    <property type="match status" value="2"/>
</dbReference>
<evidence type="ECO:0000256" key="4">
    <source>
        <dbReference type="ARBA" id="ARBA00022989"/>
    </source>
</evidence>
<sequence>MSQQAHRPEAYGREALGIAFAFICLAIVGVMPIISDSRPAGSDALSFALLMSFWQLVCSLPLVWRKGQAADVILGRVRTTVPRGWMHVVTLGTGMMFGLSTYVFVLSVDKAGEVSTAIALQAYPLFSTLWEVLFLGKRKSWLELVFTLLMILALVYLATNGTFRIAGLSLWFLVALATPLLWSVAHVALKEVLDRSAITPAQVTFSRLLVSTCFLFVLWLSSGGGQAGLRDVLSPRFQELALLLGAIYYLELLTWFHAVRHVDVSVASSITIPAPALTMLIGAAFMHVPVRSYQVAAMGVIVVGMYGLLYAGKRKRVAAGRIPAVS</sequence>
<comment type="caution">
    <text evidence="8">The sequence shown here is derived from an EMBL/GenBank/DDBJ whole genome shotgun (WGS) entry which is preliminary data.</text>
</comment>